<dbReference type="NCBIfam" id="NF005737">
    <property type="entry name" value="PRK07564.1-1"/>
    <property type="match status" value="1"/>
</dbReference>
<dbReference type="SUPFAM" id="SSF55957">
    <property type="entry name" value="Phosphoglucomutase, C-terminal domain"/>
    <property type="match status" value="1"/>
</dbReference>
<dbReference type="InterPro" id="IPR016066">
    <property type="entry name" value="A-D-PHexomutase_CS"/>
</dbReference>
<comment type="catalytic activity">
    <reaction evidence="1">
        <text>alpha-D-glucose 1-phosphate = alpha-D-glucose 6-phosphate</text>
        <dbReference type="Rhea" id="RHEA:23536"/>
        <dbReference type="ChEBI" id="CHEBI:58225"/>
        <dbReference type="ChEBI" id="CHEBI:58601"/>
        <dbReference type="EC" id="5.4.2.2"/>
    </reaction>
</comment>
<evidence type="ECO:0000256" key="9">
    <source>
        <dbReference type="ARBA" id="ARBA00023235"/>
    </source>
</evidence>
<dbReference type="SUPFAM" id="SSF50978">
    <property type="entry name" value="WD40 repeat-like"/>
    <property type="match status" value="1"/>
</dbReference>
<dbReference type="PANTHER" id="PTHR22573">
    <property type="entry name" value="PHOSPHOHEXOMUTASE FAMILY MEMBER"/>
    <property type="match status" value="1"/>
</dbReference>
<keyword evidence="10" id="KW-0119">Carbohydrate metabolism</keyword>
<dbReference type="PRINTS" id="PR00509">
    <property type="entry name" value="PGMPMM"/>
</dbReference>
<feature type="region of interest" description="Disordered" evidence="13">
    <location>
        <begin position="23"/>
        <end position="52"/>
    </location>
</feature>
<evidence type="ECO:0000256" key="3">
    <source>
        <dbReference type="ARBA" id="ARBA00010231"/>
    </source>
</evidence>
<evidence type="ECO:0000256" key="12">
    <source>
        <dbReference type="ARBA" id="ARBA00049409"/>
    </source>
</evidence>
<evidence type="ECO:0000256" key="13">
    <source>
        <dbReference type="SAM" id="MobiDB-lite"/>
    </source>
</evidence>
<comment type="catalytic activity">
    <reaction evidence="12">
        <text>O-phospho-L-seryl-[protein] + alpha-D-glucose 1-phosphate = alpha-D-glucose 1,6-bisphosphate + L-seryl-[protein]</text>
        <dbReference type="Rhea" id="RHEA:68748"/>
        <dbReference type="Rhea" id="RHEA-COMP:9863"/>
        <dbReference type="Rhea" id="RHEA-COMP:11604"/>
        <dbReference type="ChEBI" id="CHEBI:29999"/>
        <dbReference type="ChEBI" id="CHEBI:58392"/>
        <dbReference type="ChEBI" id="CHEBI:58601"/>
        <dbReference type="ChEBI" id="CHEBI:83421"/>
    </reaction>
</comment>
<evidence type="ECO:0000256" key="1">
    <source>
        <dbReference type="ARBA" id="ARBA00000443"/>
    </source>
</evidence>
<dbReference type="FunFam" id="3.40.120.10:FF:000005">
    <property type="entry name" value="Phosphoglucomutase 5"/>
    <property type="match status" value="1"/>
</dbReference>
<keyword evidence="8" id="KW-0460">Magnesium</keyword>
<dbReference type="InterPro" id="IPR005846">
    <property type="entry name" value="A-D-PHexomutase_a/b/a-III"/>
</dbReference>
<evidence type="ECO:0000256" key="5">
    <source>
        <dbReference type="ARBA" id="ARBA00022526"/>
    </source>
</evidence>
<feature type="domain" description="Alpha-D-phosphohexomutase alpha/beta/alpha" evidence="15">
    <location>
        <begin position="518"/>
        <end position="621"/>
    </location>
</feature>
<evidence type="ECO:0000313" key="17">
    <source>
        <dbReference type="EMBL" id="TIA89220.1"/>
    </source>
</evidence>
<dbReference type="OrthoDB" id="2291at2759"/>
<evidence type="ECO:0000256" key="11">
    <source>
        <dbReference type="ARBA" id="ARBA00049318"/>
    </source>
</evidence>
<comment type="caution">
    <text evidence="17">The sequence shown here is derived from an EMBL/GenBank/DDBJ whole genome shotgun (WGS) entry which is preliminary data.</text>
</comment>
<comment type="catalytic activity">
    <reaction evidence="11">
        <text>alpha-D-glucose 1,6-bisphosphate + L-seryl-[protein] = O-phospho-L-seryl-[protein] + alpha-D-glucose 6-phosphate</text>
        <dbReference type="Rhea" id="RHEA:68752"/>
        <dbReference type="Rhea" id="RHEA-COMP:9863"/>
        <dbReference type="Rhea" id="RHEA-COMP:11604"/>
        <dbReference type="ChEBI" id="CHEBI:29999"/>
        <dbReference type="ChEBI" id="CHEBI:58225"/>
        <dbReference type="ChEBI" id="CHEBI:58392"/>
        <dbReference type="ChEBI" id="CHEBI:83421"/>
    </reaction>
</comment>
<dbReference type="InterPro" id="IPR005844">
    <property type="entry name" value="A-D-PHexomutase_a/b/a-I"/>
</dbReference>
<dbReference type="Gene3D" id="3.30.310.50">
    <property type="entry name" value="Alpha-D-phosphohexomutase, C-terminal domain"/>
    <property type="match status" value="1"/>
</dbReference>
<evidence type="ECO:0000256" key="6">
    <source>
        <dbReference type="ARBA" id="ARBA00022553"/>
    </source>
</evidence>
<dbReference type="GO" id="GO:0004614">
    <property type="term" value="F:phosphoglucomutase activity"/>
    <property type="evidence" value="ECO:0007669"/>
    <property type="project" value="UniProtKB-EC"/>
</dbReference>
<dbReference type="Pfam" id="PF02878">
    <property type="entry name" value="PGM_PMM_I"/>
    <property type="match status" value="1"/>
</dbReference>
<dbReference type="PROSITE" id="PS00710">
    <property type="entry name" value="PGM_PMM"/>
    <property type="match status" value="1"/>
</dbReference>
<dbReference type="AlphaFoldDB" id="A0A4T0FM73"/>
<dbReference type="FunFam" id="3.40.120.10:FF:000004">
    <property type="entry name" value="Phosphoglucomutase 5"/>
    <property type="match status" value="1"/>
</dbReference>
<dbReference type="Pfam" id="PF02880">
    <property type="entry name" value="PGM_PMM_III"/>
    <property type="match status" value="1"/>
</dbReference>
<dbReference type="Gene3D" id="2.130.10.10">
    <property type="entry name" value="YVTN repeat-like/Quinoprotein amine dehydrogenase"/>
    <property type="match status" value="1"/>
</dbReference>
<dbReference type="InterPro" id="IPR016055">
    <property type="entry name" value="A-D-PHexomutase_a/b/a-I/II/III"/>
</dbReference>
<dbReference type="CDD" id="cd03085">
    <property type="entry name" value="PGM1"/>
    <property type="match status" value="1"/>
</dbReference>
<organism evidence="17 18">
    <name type="scientific">Wallemia hederae</name>
    <dbReference type="NCBI Taxonomy" id="1540922"/>
    <lineage>
        <taxon>Eukaryota</taxon>
        <taxon>Fungi</taxon>
        <taxon>Dikarya</taxon>
        <taxon>Basidiomycota</taxon>
        <taxon>Wallemiomycotina</taxon>
        <taxon>Wallemiomycetes</taxon>
        <taxon>Wallemiales</taxon>
        <taxon>Wallemiaceae</taxon>
        <taxon>Wallemia</taxon>
    </lineage>
</organism>
<keyword evidence="6" id="KW-0597">Phosphoprotein</keyword>
<dbReference type="FunFam" id="3.40.120.10:FF:000006">
    <property type="entry name" value="Phosphoglucomutase PgmA"/>
    <property type="match status" value="1"/>
</dbReference>
<dbReference type="Proteomes" id="UP000310189">
    <property type="component" value="Unassembled WGS sequence"/>
</dbReference>
<evidence type="ECO:0000259" key="14">
    <source>
        <dbReference type="Pfam" id="PF02878"/>
    </source>
</evidence>
<dbReference type="EC" id="5.4.2.2" evidence="4"/>
<evidence type="ECO:0000259" key="16">
    <source>
        <dbReference type="Pfam" id="PF02880"/>
    </source>
</evidence>
<gene>
    <name evidence="17" type="ORF">E3P99_02155</name>
</gene>
<evidence type="ECO:0000256" key="4">
    <source>
        <dbReference type="ARBA" id="ARBA00012728"/>
    </source>
</evidence>
<keyword evidence="9" id="KW-0413">Isomerase</keyword>
<keyword evidence="18" id="KW-1185">Reference proteome</keyword>
<dbReference type="InterPro" id="IPR045244">
    <property type="entry name" value="PGM"/>
</dbReference>
<evidence type="ECO:0000256" key="8">
    <source>
        <dbReference type="ARBA" id="ARBA00022842"/>
    </source>
</evidence>
<evidence type="ECO:0000256" key="2">
    <source>
        <dbReference type="ARBA" id="ARBA00001946"/>
    </source>
</evidence>
<dbReference type="SUPFAM" id="SSF53738">
    <property type="entry name" value="Phosphoglucomutase, first 3 domains"/>
    <property type="match status" value="3"/>
</dbReference>
<protein>
    <recommendedName>
        <fullName evidence="4">phosphoglucomutase (alpha-D-glucose-1,6-bisphosphate-dependent)</fullName>
        <ecNumber evidence="4">5.4.2.2</ecNumber>
    </recommendedName>
</protein>
<feature type="domain" description="Alpha-D-phosphohexomutase alpha/beta/alpha" evidence="14">
    <location>
        <begin position="348"/>
        <end position="487"/>
    </location>
</feature>
<dbReference type="GO" id="GO:0005829">
    <property type="term" value="C:cytosol"/>
    <property type="evidence" value="ECO:0007669"/>
    <property type="project" value="TreeGrafter"/>
</dbReference>
<name>A0A4T0FM73_9BASI</name>
<dbReference type="InterPro" id="IPR015943">
    <property type="entry name" value="WD40/YVTN_repeat-like_dom_sf"/>
</dbReference>
<dbReference type="Gene3D" id="3.40.120.10">
    <property type="entry name" value="Alpha-D-Glucose-1,6-Bisphosphate, subunit A, domain 3"/>
    <property type="match status" value="3"/>
</dbReference>
<dbReference type="InterPro" id="IPR036322">
    <property type="entry name" value="WD40_repeat_dom_sf"/>
</dbReference>
<evidence type="ECO:0000313" key="18">
    <source>
        <dbReference type="Proteomes" id="UP000310189"/>
    </source>
</evidence>
<dbReference type="GO" id="GO:0006006">
    <property type="term" value="P:glucose metabolic process"/>
    <property type="evidence" value="ECO:0007669"/>
    <property type="project" value="UniProtKB-KW"/>
</dbReference>
<comment type="cofactor">
    <cofactor evidence="2">
        <name>Mg(2+)</name>
        <dbReference type="ChEBI" id="CHEBI:18420"/>
    </cofactor>
</comment>
<accession>A0A4T0FM73</accession>
<dbReference type="FunFam" id="3.30.310.50:FF:000002">
    <property type="entry name" value="Phosphoglucomutase 5"/>
    <property type="match status" value="1"/>
</dbReference>
<dbReference type="InterPro" id="IPR005845">
    <property type="entry name" value="A-D-PHexomutase_a/b/a-II"/>
</dbReference>
<sequence>MPYIGQLPGLWWDESSGKYFPLSKKPSKPSITPVPSTAPSTSSYKPPQRRNPQRYTDAIGLYDEQLSKRLRSARNIRRYTQFYPIRAAAYLDSSRAVIATSQINSQLQLLDLCSDDRRFILESSPGSVESVIKIGSDEEVGIVKVAFNQTNLYRTNFEAQSLVHVQSIPNSNYFDCAWDGQRFVAAIDKTLNAISSGRKWVRYKSDVVSVASASQNETLCGLRNGQLHIHDWRLGNKPQSPIQTFGKTVNRIARVRESSVYVISTMDSQLQLFDVRMNKCMSSLRGNVNNTSLKQPFTLVANDSHLCVVGEDAFLRTWSLRSSQLTNTVPSEYTNYVDSDGDSILYYQKPGTSGLRKRVKVFEQEHYTENFVWATLQAQPEIKGSTLVLGGDGRYYGVECAQKVLKLSAAAGVKKIIVGQNAILSTPAASNLIRKHKAYGGILMTASHNPGGPDNDFGIKYNIANGGPAPESVTNEIFNITKTIQSYSIAQLPDLDLSKIGSYKHGELEVEVVDSVADYVDLLKSIFDFDLIKKFLSENPSFKFLFDGLSGVTGSYGQAIFLGELGLSKDSVQNAVPLPDFGGLHPDPNLTYAHDLVERVEKDDITFGAASDGDGDRNMIIGKGVFVTPSDSVAIIADWAHVIPYFKGGLKGLARSMPTSGAIDRVAQAKGVAGYEVPTGWKFFGNLMDAGKLSICGEESFGTGSDHIREKDGLWAIVAWLNIIAAANQEHKGWNIKDILQAHYSKYGRNFFSRYDYEEVESEGAQKMIEHLQKTFESLNGTQLKATTTDTTFTVKETGNFAYTDPIDGSVSKNQGLYVVFSDGSRIVVRLSGTGSAGATIRLYVEKYSTEASEYGQDAQVGLKPLIEVALQLSKLQQFTGRDKPTVIT</sequence>
<dbReference type="Pfam" id="PF24947">
    <property type="entry name" value="PGM1_C_vert_fung"/>
    <property type="match status" value="1"/>
</dbReference>
<dbReference type="InterPro" id="IPR005841">
    <property type="entry name" value="Alpha-D-phosphohexomutase_SF"/>
</dbReference>
<comment type="similarity">
    <text evidence="3">Belongs to the phosphohexose mutase family.</text>
</comment>
<proteinExistence type="inferred from homology"/>
<keyword evidence="5" id="KW-0313">Glucose metabolism</keyword>
<dbReference type="InterPro" id="IPR036900">
    <property type="entry name" value="A-D-PHexomutase_C_sf"/>
</dbReference>
<dbReference type="GO" id="GO:0000287">
    <property type="term" value="F:magnesium ion binding"/>
    <property type="evidence" value="ECO:0007669"/>
    <property type="project" value="InterPro"/>
</dbReference>
<evidence type="ECO:0000259" key="15">
    <source>
        <dbReference type="Pfam" id="PF02879"/>
    </source>
</evidence>
<dbReference type="Pfam" id="PF02879">
    <property type="entry name" value="PGM_PMM_II"/>
    <property type="match status" value="1"/>
</dbReference>
<evidence type="ECO:0000256" key="10">
    <source>
        <dbReference type="ARBA" id="ARBA00023277"/>
    </source>
</evidence>
<reference evidence="17 18" key="1">
    <citation type="submission" date="2019-03" db="EMBL/GenBank/DDBJ databases">
        <title>Sequencing 23 genomes of Wallemia ichthyophaga.</title>
        <authorList>
            <person name="Gostincar C."/>
        </authorList>
    </citation>
    <scope>NUCLEOTIDE SEQUENCE [LARGE SCALE GENOMIC DNA]</scope>
    <source>
        <strain evidence="17 18">EXF-5753</strain>
    </source>
</reference>
<evidence type="ECO:0000256" key="7">
    <source>
        <dbReference type="ARBA" id="ARBA00022723"/>
    </source>
</evidence>
<feature type="domain" description="Alpha-D-phosphohexomutase alpha/beta/alpha" evidence="16">
    <location>
        <begin position="635"/>
        <end position="747"/>
    </location>
</feature>
<dbReference type="PANTHER" id="PTHR22573:SF2">
    <property type="entry name" value="PHOSPHOGLUCOMUTASE"/>
    <property type="match status" value="1"/>
</dbReference>
<feature type="compositionally biased region" description="Low complexity" evidence="13">
    <location>
        <begin position="29"/>
        <end position="43"/>
    </location>
</feature>
<dbReference type="EMBL" id="SPNW01000029">
    <property type="protein sequence ID" value="TIA89220.1"/>
    <property type="molecule type" value="Genomic_DNA"/>
</dbReference>
<keyword evidence="7" id="KW-0479">Metal-binding</keyword>